<evidence type="ECO:0000313" key="3">
    <source>
        <dbReference type="Proteomes" id="UP000724874"/>
    </source>
</evidence>
<accession>A0A9P5TPI0</accession>
<dbReference type="Proteomes" id="UP000724874">
    <property type="component" value="Unassembled WGS sequence"/>
</dbReference>
<feature type="region of interest" description="Disordered" evidence="1">
    <location>
        <begin position="81"/>
        <end position="113"/>
    </location>
</feature>
<name>A0A9P5TPI0_GYMJU</name>
<feature type="compositionally biased region" description="Polar residues" evidence="1">
    <location>
        <begin position="129"/>
        <end position="140"/>
    </location>
</feature>
<sequence length="697" mass="76234">MQQRTASTSNNPVPPSSYPNQLRSAPGTVGFNSTPFQDPYQFPQVQPIPVGYNSPLQDPRQNPAAANIATRVAVANNLYPTPESNWNTRAPAPVSRVSSSSTSRTEGSDRNHTVEYYKLVPMSADDVNEQSPSSYHQSNAEPCENYDYIRPPTHGSTGGGKHSRRSNSEVVQPMATTSSRLPSTSQTESARGHQWGRSDDLTAYATQSSNQIRRAPFPGASHVSIQDTTINVIAGNMATHVPHVRSNSHLDNANPSERVKGTLGAIEVSKTLPRIPVSEQSKSNARIAISAPPSAVSGFPHRPTITEPNSPMTPLGYPSLTNFVVKGGFQNLLKRGIESHIPAYMNLRLFDGSDKAIPLWHAQPLLSGSNGRQRGIEVGDLVYIGDSGHVHVLFNILRSFKDNVDDGVNPPPDFYYRHLEIGTLPQQLKKDSDVQGRKCFFSDKIIRLTSEEGKSNVDAYHFKTKKGACNEGVLVLPHGAKKSVLSDEFFEEPAVKEHFLQYSPSWYEHARRKYPKIGNGSLLLVVEAYLAKAWGIAALSMKNPPKEPLSIVFSQESPNDTFKYGWKHPENSWRTDIGTFRSGSQPQPPTAHCVGMKVYSLSLDDLTWSKHFNSKASSEGAKLSAPPSHGNTHPDSSADNTSSPVGSEGSLWSRISPRFLKGSKGDRNSNEGKGTSVNQLPPAMNDGNHSDYKLLLV</sequence>
<comment type="caution">
    <text evidence="2">The sequence shown here is derived from an EMBL/GenBank/DDBJ whole genome shotgun (WGS) entry which is preliminary data.</text>
</comment>
<keyword evidence="3" id="KW-1185">Reference proteome</keyword>
<organism evidence="2 3">
    <name type="scientific">Gymnopilus junonius</name>
    <name type="common">Spectacular rustgill mushroom</name>
    <name type="synonym">Gymnopilus spectabilis subsp. junonius</name>
    <dbReference type="NCBI Taxonomy" id="109634"/>
    <lineage>
        <taxon>Eukaryota</taxon>
        <taxon>Fungi</taxon>
        <taxon>Dikarya</taxon>
        <taxon>Basidiomycota</taxon>
        <taxon>Agaricomycotina</taxon>
        <taxon>Agaricomycetes</taxon>
        <taxon>Agaricomycetidae</taxon>
        <taxon>Agaricales</taxon>
        <taxon>Agaricineae</taxon>
        <taxon>Hymenogastraceae</taxon>
        <taxon>Gymnopilus</taxon>
    </lineage>
</organism>
<feature type="compositionally biased region" description="Polar residues" evidence="1">
    <location>
        <begin position="168"/>
        <end position="189"/>
    </location>
</feature>
<dbReference type="OrthoDB" id="2690880at2759"/>
<evidence type="ECO:0000313" key="2">
    <source>
        <dbReference type="EMBL" id="KAF8902760.1"/>
    </source>
</evidence>
<protein>
    <submittedName>
        <fullName evidence="2">Uncharacterized protein</fullName>
    </submittedName>
</protein>
<evidence type="ECO:0000256" key="1">
    <source>
        <dbReference type="SAM" id="MobiDB-lite"/>
    </source>
</evidence>
<dbReference type="EMBL" id="JADNYJ010000034">
    <property type="protein sequence ID" value="KAF8902760.1"/>
    <property type="molecule type" value="Genomic_DNA"/>
</dbReference>
<proteinExistence type="predicted"/>
<reference evidence="2" key="1">
    <citation type="submission" date="2020-11" db="EMBL/GenBank/DDBJ databases">
        <authorList>
            <consortium name="DOE Joint Genome Institute"/>
            <person name="Ahrendt S."/>
            <person name="Riley R."/>
            <person name="Andreopoulos W."/>
            <person name="LaButti K."/>
            <person name="Pangilinan J."/>
            <person name="Ruiz-duenas F.J."/>
            <person name="Barrasa J.M."/>
            <person name="Sanchez-Garcia M."/>
            <person name="Camarero S."/>
            <person name="Miyauchi S."/>
            <person name="Serrano A."/>
            <person name="Linde D."/>
            <person name="Babiker R."/>
            <person name="Drula E."/>
            <person name="Ayuso-Fernandez I."/>
            <person name="Pacheco R."/>
            <person name="Padilla G."/>
            <person name="Ferreira P."/>
            <person name="Barriuso J."/>
            <person name="Kellner H."/>
            <person name="Castanera R."/>
            <person name="Alfaro M."/>
            <person name="Ramirez L."/>
            <person name="Pisabarro A.G."/>
            <person name="Kuo A."/>
            <person name="Tritt A."/>
            <person name="Lipzen A."/>
            <person name="He G."/>
            <person name="Yan M."/>
            <person name="Ng V."/>
            <person name="Cullen D."/>
            <person name="Martin F."/>
            <person name="Rosso M.-N."/>
            <person name="Henrissat B."/>
            <person name="Hibbett D."/>
            <person name="Martinez A.T."/>
            <person name="Grigoriev I.V."/>
        </authorList>
    </citation>
    <scope>NUCLEOTIDE SEQUENCE</scope>
    <source>
        <strain evidence="2">AH 44721</strain>
    </source>
</reference>
<feature type="region of interest" description="Disordered" evidence="1">
    <location>
        <begin position="618"/>
        <end position="690"/>
    </location>
</feature>
<feature type="region of interest" description="Disordered" evidence="1">
    <location>
        <begin position="126"/>
        <end position="198"/>
    </location>
</feature>
<feature type="compositionally biased region" description="Polar residues" evidence="1">
    <location>
        <begin position="629"/>
        <end position="645"/>
    </location>
</feature>
<dbReference type="AlphaFoldDB" id="A0A9P5TPI0"/>
<feature type="region of interest" description="Disordered" evidence="1">
    <location>
        <begin position="1"/>
        <end position="61"/>
    </location>
</feature>
<gene>
    <name evidence="2" type="ORF">CPB84DRAFT_1775383</name>
</gene>
<feature type="compositionally biased region" description="Low complexity" evidence="1">
    <location>
        <begin position="90"/>
        <end position="105"/>
    </location>
</feature>